<gene>
    <name evidence="1" type="primary">orf04025</name>
    <name evidence="1" type="ORF">Q903MT_gene4002</name>
</gene>
<sequence length="72" mass="8009">MVYPMIQYWLIRRVPIPDSYTSYASSEAVTASDESAATVESSPGSSSSPNAFNRLYRLSFRRIVTGVSLNWA</sequence>
<evidence type="ECO:0000313" key="1">
    <source>
        <dbReference type="EMBL" id="QHR89980.1"/>
    </source>
</evidence>
<organism evidence="1">
    <name type="scientific">Picea sitchensis</name>
    <name type="common">Sitka spruce</name>
    <name type="synonym">Pinus sitchensis</name>
    <dbReference type="NCBI Taxonomy" id="3332"/>
    <lineage>
        <taxon>Eukaryota</taxon>
        <taxon>Viridiplantae</taxon>
        <taxon>Streptophyta</taxon>
        <taxon>Embryophyta</taxon>
        <taxon>Tracheophyta</taxon>
        <taxon>Spermatophyta</taxon>
        <taxon>Pinopsida</taxon>
        <taxon>Pinidae</taxon>
        <taxon>Conifers I</taxon>
        <taxon>Pinales</taxon>
        <taxon>Pinaceae</taxon>
        <taxon>Picea</taxon>
    </lineage>
</organism>
<accession>A0A6B9XPT1</accession>
<keyword evidence="1" id="KW-0496">Mitochondrion</keyword>
<proteinExistence type="predicted"/>
<reference evidence="1" key="1">
    <citation type="submission" date="2019-03" db="EMBL/GenBank/DDBJ databases">
        <title>Largest Complete Mitochondrial Genome of a Gymnosperm, Sitka Spruce (Picea sitchensis), Indicates Complex Physical Structure.</title>
        <authorList>
            <person name="Jackman S.D."/>
            <person name="Coombe L."/>
            <person name="Warren R."/>
            <person name="Kirk H."/>
            <person name="Trinh E."/>
            <person name="McLeod T."/>
            <person name="Pleasance S."/>
            <person name="Pandoh P."/>
            <person name="Zhao Y."/>
            <person name="Coope R."/>
            <person name="Bousquet J."/>
            <person name="Bohlmann J.C."/>
            <person name="Jones S.J.M."/>
            <person name="Birol I."/>
        </authorList>
    </citation>
    <scope>NUCLEOTIDE SEQUENCE</scope>
    <source>
        <strain evidence="1">Q903</strain>
    </source>
</reference>
<name>A0A6B9XPT1_PICSI</name>
<protein>
    <submittedName>
        <fullName evidence="1">Uncharacterized protein</fullName>
    </submittedName>
</protein>
<geneLocation type="mitochondrion" evidence="1"/>
<dbReference type="EMBL" id="MK697699">
    <property type="protein sequence ID" value="QHR89980.1"/>
    <property type="molecule type" value="Genomic_DNA"/>
</dbReference>
<dbReference type="AlphaFoldDB" id="A0A6B9XPT1"/>